<comment type="caution">
    <text evidence="2">The sequence shown here is derived from an EMBL/GenBank/DDBJ whole genome shotgun (WGS) entry which is preliminary data.</text>
</comment>
<evidence type="ECO:0000256" key="1">
    <source>
        <dbReference type="SAM" id="Phobius"/>
    </source>
</evidence>
<proteinExistence type="predicted"/>
<sequence>MLPWAKKDSVAYKAEKAYGGMDWEPIEKVWEVWKAGLMEKALFKSALNPVKKYWLRNTERDTSAVRFSMNSTISVKLTAFSTSLGRTFPELTPSITSKTKGTSSKFLNSSTDVAFLHHLSLTAVDVIFEVKEAGVAAAVTALVVVFGPVLIACGDMESSSRIIDDPEANGDGLAIANGELIVLWWFMCACVLFVEVVF</sequence>
<keyword evidence="1" id="KW-0472">Membrane</keyword>
<dbReference type="EMBL" id="JAEUBG010004667">
    <property type="protein sequence ID" value="KAH3680752.1"/>
    <property type="molecule type" value="Genomic_DNA"/>
</dbReference>
<feature type="transmembrane region" description="Helical" evidence="1">
    <location>
        <begin position="133"/>
        <end position="153"/>
    </location>
</feature>
<evidence type="ECO:0000313" key="3">
    <source>
        <dbReference type="Proteomes" id="UP000774326"/>
    </source>
</evidence>
<keyword evidence="1" id="KW-0812">Transmembrane</keyword>
<accession>A0A9P8PYZ5</accession>
<name>A0A9P8PYZ5_WICPI</name>
<dbReference type="AlphaFoldDB" id="A0A9P8PYZ5"/>
<feature type="transmembrane region" description="Helical" evidence="1">
    <location>
        <begin position="174"/>
        <end position="194"/>
    </location>
</feature>
<reference evidence="2" key="1">
    <citation type="journal article" date="2021" name="Open Biol.">
        <title>Shared evolutionary footprints suggest mitochondrial oxidative damage underlies multiple complex I losses in fungi.</title>
        <authorList>
            <person name="Schikora-Tamarit M.A."/>
            <person name="Marcet-Houben M."/>
            <person name="Nosek J."/>
            <person name="Gabaldon T."/>
        </authorList>
    </citation>
    <scope>NUCLEOTIDE SEQUENCE</scope>
    <source>
        <strain evidence="2">CBS2887</strain>
    </source>
</reference>
<gene>
    <name evidence="2" type="ORF">WICPIJ_008113</name>
</gene>
<keyword evidence="3" id="KW-1185">Reference proteome</keyword>
<reference evidence="2" key="2">
    <citation type="submission" date="2021-01" db="EMBL/GenBank/DDBJ databases">
        <authorList>
            <person name="Schikora-Tamarit M.A."/>
        </authorList>
    </citation>
    <scope>NUCLEOTIDE SEQUENCE</scope>
    <source>
        <strain evidence="2">CBS2887</strain>
    </source>
</reference>
<organism evidence="2 3">
    <name type="scientific">Wickerhamomyces pijperi</name>
    <name type="common">Yeast</name>
    <name type="synonym">Pichia pijperi</name>
    <dbReference type="NCBI Taxonomy" id="599730"/>
    <lineage>
        <taxon>Eukaryota</taxon>
        <taxon>Fungi</taxon>
        <taxon>Dikarya</taxon>
        <taxon>Ascomycota</taxon>
        <taxon>Saccharomycotina</taxon>
        <taxon>Saccharomycetes</taxon>
        <taxon>Phaffomycetales</taxon>
        <taxon>Wickerhamomycetaceae</taxon>
        <taxon>Wickerhamomyces</taxon>
    </lineage>
</organism>
<dbReference type="Proteomes" id="UP000774326">
    <property type="component" value="Unassembled WGS sequence"/>
</dbReference>
<protein>
    <submittedName>
        <fullName evidence="2">Uncharacterized protein</fullName>
    </submittedName>
</protein>
<keyword evidence="1" id="KW-1133">Transmembrane helix</keyword>
<evidence type="ECO:0000313" key="2">
    <source>
        <dbReference type="EMBL" id="KAH3680752.1"/>
    </source>
</evidence>